<reference evidence="3 4" key="1">
    <citation type="submission" date="2014-11" db="EMBL/GenBank/DDBJ databases">
        <title>A Rickettsiales Symbiont of Amoebae With Ancient Features.</title>
        <authorList>
            <person name="Schulz F."/>
            <person name="Martijn J."/>
            <person name="Wascher F."/>
            <person name="Kostanjsek R."/>
            <person name="Ettema T.J."/>
            <person name="Horn M."/>
        </authorList>
    </citation>
    <scope>NUCLEOTIDE SEQUENCE [LARGE SCALE GENOMIC DNA]</scope>
    <source>
        <strain evidence="3 4">UWC36</strain>
    </source>
</reference>
<evidence type="ECO:0000259" key="2">
    <source>
        <dbReference type="Pfam" id="PF00561"/>
    </source>
</evidence>
<dbReference type="Gene3D" id="3.40.50.1820">
    <property type="entry name" value="alpha/beta hydrolase"/>
    <property type="match status" value="1"/>
</dbReference>
<dbReference type="PANTHER" id="PTHR36837">
    <property type="entry name" value="POLY(3-HYDROXYALKANOATE) POLYMERASE SUBUNIT PHAC"/>
    <property type="match status" value="1"/>
</dbReference>
<sequence length="378" mass="43239">MSMKIKTVQVPELIYLTTYLMQSLSSATGLMNLKNGSEYWKTIPETLKDRINNDYYYLQKGLKLYNTSHISTYSSPKDLVKKIGSTQLFHFKGKGVPLVFIPSHINKAYILDFSESCSLIKKLKIAGVNPYLIEWNQPKEEKCFNFEDYLNNHLKPLLEFVKEREGRKVIVAGYCMGGLFALAAAQLFPDLVDGLITLSTPWNFHTPGFLDYPLSPYYAALLNFLYKNSPSISKHLIQLIFYFLKYREINNKYIKLGKGECQPDEFAMLENWANDGLDISTTLFLECMQDLVIQNKSYLNEWRINGEIITPDKLKQKSFCGVALNDKITPILSTLPLGIAFRKSVLKAVNSGHLGMIISDKHSISPSLIEWIKLNFEH</sequence>
<feature type="transmembrane region" description="Helical" evidence="1">
    <location>
        <begin position="169"/>
        <end position="189"/>
    </location>
</feature>
<name>A0A0C1MZH8_9RICK</name>
<dbReference type="Pfam" id="PF00561">
    <property type="entry name" value="Abhydrolase_1"/>
    <property type="match status" value="1"/>
</dbReference>
<keyword evidence="1" id="KW-0472">Membrane</keyword>
<organism evidence="3 4">
    <name type="scientific">Candidatus Jidaibacter acanthamoebae</name>
    <dbReference type="NCBI Taxonomy" id="86105"/>
    <lineage>
        <taxon>Bacteria</taxon>
        <taxon>Pseudomonadati</taxon>
        <taxon>Pseudomonadota</taxon>
        <taxon>Alphaproteobacteria</taxon>
        <taxon>Rickettsiales</taxon>
        <taxon>Candidatus Midichloriaceae</taxon>
        <taxon>Candidatus Jidaibacter</taxon>
    </lineage>
</organism>
<dbReference type="InterPro" id="IPR029058">
    <property type="entry name" value="AB_hydrolase_fold"/>
</dbReference>
<keyword evidence="1" id="KW-0812">Transmembrane</keyword>
<keyword evidence="1" id="KW-1133">Transmembrane helix</keyword>
<dbReference type="SUPFAM" id="SSF53474">
    <property type="entry name" value="alpha/beta-Hydrolases"/>
    <property type="match status" value="1"/>
</dbReference>
<evidence type="ECO:0000256" key="1">
    <source>
        <dbReference type="SAM" id="Phobius"/>
    </source>
</evidence>
<gene>
    <name evidence="3" type="ORF">NF27_DP00250</name>
</gene>
<evidence type="ECO:0000313" key="3">
    <source>
        <dbReference type="EMBL" id="KIE05481.1"/>
    </source>
</evidence>
<dbReference type="PANTHER" id="PTHR36837:SF2">
    <property type="entry name" value="POLY(3-HYDROXYALKANOATE) POLYMERASE SUBUNIT PHAC"/>
    <property type="match status" value="1"/>
</dbReference>
<accession>A0A0C1MZH8</accession>
<dbReference type="STRING" id="86105.NF27_DP00250"/>
<dbReference type="EMBL" id="JSWE01000092">
    <property type="protein sequence ID" value="KIE05481.1"/>
    <property type="molecule type" value="Genomic_DNA"/>
</dbReference>
<protein>
    <recommendedName>
        <fullName evidence="2">AB hydrolase-1 domain-containing protein</fullName>
    </recommendedName>
</protein>
<comment type="caution">
    <text evidence="3">The sequence shown here is derived from an EMBL/GenBank/DDBJ whole genome shotgun (WGS) entry which is preliminary data.</text>
</comment>
<keyword evidence="4" id="KW-1185">Reference proteome</keyword>
<dbReference type="InterPro" id="IPR000073">
    <property type="entry name" value="AB_hydrolase_1"/>
</dbReference>
<dbReference type="Proteomes" id="UP000031258">
    <property type="component" value="Unassembled WGS sequence"/>
</dbReference>
<proteinExistence type="predicted"/>
<dbReference type="InterPro" id="IPR051321">
    <property type="entry name" value="PHA/PHB_synthase"/>
</dbReference>
<dbReference type="AlphaFoldDB" id="A0A0C1MZH8"/>
<feature type="domain" description="AB hydrolase-1" evidence="2">
    <location>
        <begin position="160"/>
        <end position="228"/>
    </location>
</feature>
<evidence type="ECO:0000313" key="4">
    <source>
        <dbReference type="Proteomes" id="UP000031258"/>
    </source>
</evidence>